<dbReference type="PANTHER" id="PTHR43280:SF2">
    <property type="entry name" value="HTH-TYPE TRANSCRIPTIONAL REGULATOR EXSA"/>
    <property type="match status" value="1"/>
</dbReference>
<organism evidence="5 6">
    <name type="scientific">Vagococcus elongatus</name>
    <dbReference type="NCBI Taxonomy" id="180344"/>
    <lineage>
        <taxon>Bacteria</taxon>
        <taxon>Bacillati</taxon>
        <taxon>Bacillota</taxon>
        <taxon>Bacilli</taxon>
        <taxon>Lactobacillales</taxon>
        <taxon>Enterococcaceae</taxon>
        <taxon>Vagococcus</taxon>
    </lineage>
</organism>
<dbReference type="InterPro" id="IPR018062">
    <property type="entry name" value="HTH_AraC-typ_CS"/>
</dbReference>
<dbReference type="Pfam" id="PF12833">
    <property type="entry name" value="HTH_18"/>
    <property type="match status" value="1"/>
</dbReference>
<evidence type="ECO:0000256" key="2">
    <source>
        <dbReference type="ARBA" id="ARBA00023125"/>
    </source>
</evidence>
<accession>A0A430B193</accession>
<name>A0A430B193_9ENTE</name>
<feature type="domain" description="HTH araC/xylS-type" evidence="4">
    <location>
        <begin position="186"/>
        <end position="284"/>
    </location>
</feature>
<dbReference type="OrthoDB" id="342399at2"/>
<evidence type="ECO:0000256" key="1">
    <source>
        <dbReference type="ARBA" id="ARBA00023015"/>
    </source>
</evidence>
<dbReference type="EMBL" id="NGKA01000004">
    <property type="protein sequence ID" value="RSU14086.1"/>
    <property type="molecule type" value="Genomic_DNA"/>
</dbReference>
<dbReference type="PROSITE" id="PS00041">
    <property type="entry name" value="HTH_ARAC_FAMILY_1"/>
    <property type="match status" value="1"/>
</dbReference>
<dbReference type="InterPro" id="IPR037923">
    <property type="entry name" value="HTH-like"/>
</dbReference>
<gene>
    <name evidence="5" type="ORF">CBF29_04170</name>
</gene>
<dbReference type="SMART" id="SM00342">
    <property type="entry name" value="HTH_ARAC"/>
    <property type="match status" value="1"/>
</dbReference>
<dbReference type="CDD" id="cd02208">
    <property type="entry name" value="cupin_RmlC-like"/>
    <property type="match status" value="1"/>
</dbReference>
<dbReference type="SUPFAM" id="SSF46689">
    <property type="entry name" value="Homeodomain-like"/>
    <property type="match status" value="2"/>
</dbReference>
<dbReference type="InterPro" id="IPR009057">
    <property type="entry name" value="Homeodomain-like_sf"/>
</dbReference>
<dbReference type="PRINTS" id="PR00032">
    <property type="entry name" value="HTHARAC"/>
</dbReference>
<keyword evidence="1" id="KW-0805">Transcription regulation</keyword>
<dbReference type="InterPro" id="IPR014710">
    <property type="entry name" value="RmlC-like_jellyroll"/>
</dbReference>
<dbReference type="Proteomes" id="UP000287605">
    <property type="component" value="Unassembled WGS sequence"/>
</dbReference>
<dbReference type="SUPFAM" id="SSF51215">
    <property type="entry name" value="Regulatory protein AraC"/>
    <property type="match status" value="1"/>
</dbReference>
<keyword evidence="6" id="KW-1185">Reference proteome</keyword>
<dbReference type="InterPro" id="IPR018060">
    <property type="entry name" value="HTH_AraC"/>
</dbReference>
<dbReference type="Gene3D" id="2.60.120.10">
    <property type="entry name" value="Jelly Rolls"/>
    <property type="match status" value="1"/>
</dbReference>
<dbReference type="AlphaFoldDB" id="A0A430B193"/>
<evidence type="ECO:0000313" key="5">
    <source>
        <dbReference type="EMBL" id="RSU14086.1"/>
    </source>
</evidence>
<dbReference type="InterPro" id="IPR013096">
    <property type="entry name" value="Cupin_2"/>
</dbReference>
<dbReference type="PANTHER" id="PTHR43280">
    <property type="entry name" value="ARAC-FAMILY TRANSCRIPTIONAL REGULATOR"/>
    <property type="match status" value="1"/>
</dbReference>
<dbReference type="InterPro" id="IPR020449">
    <property type="entry name" value="Tscrpt_reg_AraC-type_HTH"/>
</dbReference>
<proteinExistence type="predicted"/>
<protein>
    <recommendedName>
        <fullName evidence="4">HTH araC/xylS-type domain-containing protein</fullName>
    </recommendedName>
</protein>
<evidence type="ECO:0000259" key="4">
    <source>
        <dbReference type="PROSITE" id="PS01124"/>
    </source>
</evidence>
<comment type="caution">
    <text evidence="5">The sequence shown here is derived from an EMBL/GenBank/DDBJ whole genome shotgun (WGS) entry which is preliminary data.</text>
</comment>
<reference evidence="5 6" key="1">
    <citation type="submission" date="2017-05" db="EMBL/GenBank/DDBJ databases">
        <title>Vagococcus spp. assemblies.</title>
        <authorList>
            <person name="Gulvik C.A."/>
        </authorList>
    </citation>
    <scope>NUCLEOTIDE SEQUENCE [LARGE SCALE GENOMIC DNA]</scope>
    <source>
        <strain evidence="5 6">CCUG 51432</strain>
    </source>
</reference>
<evidence type="ECO:0000313" key="6">
    <source>
        <dbReference type="Proteomes" id="UP000287605"/>
    </source>
</evidence>
<dbReference type="Pfam" id="PF07883">
    <property type="entry name" value="Cupin_2"/>
    <property type="match status" value="1"/>
</dbReference>
<evidence type="ECO:0000256" key="3">
    <source>
        <dbReference type="ARBA" id="ARBA00023163"/>
    </source>
</evidence>
<keyword evidence="2" id="KW-0238">DNA-binding</keyword>
<dbReference type="GO" id="GO:0003700">
    <property type="term" value="F:DNA-binding transcription factor activity"/>
    <property type="evidence" value="ECO:0007669"/>
    <property type="project" value="InterPro"/>
</dbReference>
<dbReference type="Gene3D" id="1.10.10.60">
    <property type="entry name" value="Homeodomain-like"/>
    <property type="match status" value="2"/>
</dbReference>
<keyword evidence="3" id="KW-0804">Transcription</keyword>
<dbReference type="PROSITE" id="PS01124">
    <property type="entry name" value="HTH_ARAC_FAMILY_2"/>
    <property type="match status" value="1"/>
</dbReference>
<dbReference type="GO" id="GO:0043565">
    <property type="term" value="F:sequence-specific DNA binding"/>
    <property type="evidence" value="ECO:0007669"/>
    <property type="project" value="InterPro"/>
</dbReference>
<sequence length="288" mass="34143">MEKMYLKEVAFHGEEFFHFSIYKLKILDNRQLIINSHWHEEMEFLYVEKGNVTIYINDSQFVVGDQTLIYLPSQVIHSVRNHKDGDKSIYSLVFSADLIGQKELKESIFNHSLMSTAEIINLDNDIGKKIQNILYQTIEAYSTHHSESEFLIRGNLFHIFHYMFQSADKFFSQSVFKEQVLDYKKEFIVKYIRENYQDDIRLKDISQKLNISAEHFSRIFKNYFGCNFSKYLMKYRISKATLFLKTTKLAIIDIAVSCGFKSSSYFSACFKKEMGISPQKYRKKYTYL</sequence>